<keyword evidence="7" id="KW-0325">Glycoprotein</keyword>
<comment type="catalytic activity">
    <reaction evidence="11">
        <text>[1,4-alpha-D-glucosyl](n)-L-tyrosyl-[glycogenin] + UDP-alpha-D-glucose = [1,4-alpha-D-glucosyl](n+1)-L-tyrosyl-[glycogenin] + UDP + H(+)</text>
        <dbReference type="Rhea" id="RHEA:56560"/>
        <dbReference type="Rhea" id="RHEA-COMP:14606"/>
        <dbReference type="Rhea" id="RHEA-COMP:14607"/>
        <dbReference type="ChEBI" id="CHEBI:15378"/>
        <dbReference type="ChEBI" id="CHEBI:58223"/>
        <dbReference type="ChEBI" id="CHEBI:58885"/>
        <dbReference type="ChEBI" id="CHEBI:140574"/>
        <dbReference type="EC" id="2.4.1.186"/>
    </reaction>
</comment>
<feature type="signal peptide" evidence="15">
    <location>
        <begin position="1"/>
        <end position="22"/>
    </location>
</feature>
<feature type="compositionally biased region" description="Polar residues" evidence="14">
    <location>
        <begin position="361"/>
        <end position="376"/>
    </location>
</feature>
<dbReference type="GO" id="GO:0005737">
    <property type="term" value="C:cytoplasm"/>
    <property type="evidence" value="ECO:0007669"/>
    <property type="project" value="UniProtKB-SubCell"/>
</dbReference>
<feature type="region of interest" description="Disordered" evidence="14">
    <location>
        <begin position="286"/>
        <end position="324"/>
    </location>
</feature>
<evidence type="ECO:0000256" key="13">
    <source>
        <dbReference type="ARBA" id="ARBA00057883"/>
    </source>
</evidence>
<evidence type="ECO:0000256" key="5">
    <source>
        <dbReference type="ARBA" id="ARBA00022723"/>
    </source>
</evidence>
<feature type="chain" id="PRO_5034465457" description="glycogenin glucosyltransferase" evidence="15">
    <location>
        <begin position="23"/>
        <end position="569"/>
    </location>
</feature>
<dbReference type="InterPro" id="IPR002495">
    <property type="entry name" value="Glyco_trans_8"/>
</dbReference>
<keyword evidence="4" id="KW-0808">Transferase</keyword>
<evidence type="ECO:0000256" key="14">
    <source>
        <dbReference type="SAM" id="MobiDB-lite"/>
    </source>
</evidence>
<feature type="compositionally biased region" description="Acidic residues" evidence="14">
    <location>
        <begin position="487"/>
        <end position="504"/>
    </location>
</feature>
<gene>
    <name evidence="16" type="ORF">FOA43_003103</name>
</gene>
<evidence type="ECO:0000256" key="4">
    <source>
        <dbReference type="ARBA" id="ARBA00022679"/>
    </source>
</evidence>
<dbReference type="Proteomes" id="UP000662931">
    <property type="component" value="Chromosome 3"/>
</dbReference>
<dbReference type="Pfam" id="PF01501">
    <property type="entry name" value="Glyco_transf_8"/>
    <property type="match status" value="1"/>
</dbReference>
<evidence type="ECO:0000256" key="1">
    <source>
        <dbReference type="ARBA" id="ARBA00001936"/>
    </source>
</evidence>
<dbReference type="Gene3D" id="3.90.550.10">
    <property type="entry name" value="Spore Coat Polysaccharide Biosynthesis Protein SpsA, Chain A"/>
    <property type="match status" value="1"/>
</dbReference>
<keyword evidence="15" id="KW-0732">Signal</keyword>
<feature type="region of interest" description="Disordered" evidence="14">
    <location>
        <begin position="357"/>
        <end position="376"/>
    </location>
</feature>
<dbReference type="GO" id="GO:0008466">
    <property type="term" value="F:glycogenin glucosyltransferase activity"/>
    <property type="evidence" value="ECO:0007669"/>
    <property type="project" value="UniProtKB-EC"/>
</dbReference>
<accession>A0A875S4B3</accession>
<comment type="cofactor">
    <cofactor evidence="1">
        <name>Mn(2+)</name>
        <dbReference type="ChEBI" id="CHEBI:29035"/>
    </cofactor>
</comment>
<dbReference type="EC" id="2.4.1.186" evidence="10"/>
<evidence type="ECO:0000256" key="8">
    <source>
        <dbReference type="ARBA" id="ARBA00023211"/>
    </source>
</evidence>
<dbReference type="RefSeq" id="XP_038779308.1">
    <property type="nucleotide sequence ID" value="XM_038923380.1"/>
</dbReference>
<proteinExistence type="inferred from homology"/>
<dbReference type="PANTHER" id="PTHR11183">
    <property type="entry name" value="GLYCOGENIN SUBFAMILY MEMBER"/>
    <property type="match status" value="1"/>
</dbReference>
<dbReference type="CDD" id="cd02537">
    <property type="entry name" value="GT8_Glycogenin"/>
    <property type="match status" value="1"/>
</dbReference>
<evidence type="ECO:0000256" key="12">
    <source>
        <dbReference type="ARBA" id="ARBA00052293"/>
    </source>
</evidence>
<dbReference type="SUPFAM" id="SSF53448">
    <property type="entry name" value="Nucleotide-diphospho-sugar transferases"/>
    <property type="match status" value="1"/>
</dbReference>
<evidence type="ECO:0000256" key="7">
    <source>
        <dbReference type="ARBA" id="ARBA00023180"/>
    </source>
</evidence>
<name>A0A875S4B3_EENNA</name>
<dbReference type="GeneID" id="62196504"/>
<evidence type="ECO:0000256" key="6">
    <source>
        <dbReference type="ARBA" id="ARBA00023056"/>
    </source>
</evidence>
<evidence type="ECO:0000313" key="16">
    <source>
        <dbReference type="EMBL" id="QPG75743.1"/>
    </source>
</evidence>
<evidence type="ECO:0000256" key="15">
    <source>
        <dbReference type="SAM" id="SignalP"/>
    </source>
</evidence>
<evidence type="ECO:0000256" key="2">
    <source>
        <dbReference type="ARBA" id="ARBA00004496"/>
    </source>
</evidence>
<evidence type="ECO:0000256" key="9">
    <source>
        <dbReference type="ARBA" id="ARBA00038162"/>
    </source>
</evidence>
<dbReference type="EMBL" id="CP064814">
    <property type="protein sequence ID" value="QPG75743.1"/>
    <property type="molecule type" value="Genomic_DNA"/>
</dbReference>
<keyword evidence="6" id="KW-0320">Glycogen biosynthesis</keyword>
<keyword evidence="3" id="KW-0963">Cytoplasm</keyword>
<dbReference type="GO" id="GO:0046872">
    <property type="term" value="F:metal ion binding"/>
    <property type="evidence" value="ECO:0007669"/>
    <property type="project" value="UniProtKB-KW"/>
</dbReference>
<comment type="similarity">
    <text evidence="9">Belongs to the glycosyltransferase 8 family. Glycogenin subfamily.</text>
</comment>
<dbReference type="AlphaFoldDB" id="A0A875S4B3"/>
<dbReference type="InterPro" id="IPR050587">
    <property type="entry name" value="GNT1/Glycosyltrans_8"/>
</dbReference>
<comment type="subcellular location">
    <subcellularLocation>
        <location evidence="2">Cytoplasm</location>
    </subcellularLocation>
</comment>
<evidence type="ECO:0000256" key="10">
    <source>
        <dbReference type="ARBA" id="ARBA00038934"/>
    </source>
</evidence>
<dbReference type="OrthoDB" id="2014201at2759"/>
<dbReference type="InterPro" id="IPR029044">
    <property type="entry name" value="Nucleotide-diphossugar_trans"/>
</dbReference>
<evidence type="ECO:0000256" key="3">
    <source>
        <dbReference type="ARBA" id="ARBA00022490"/>
    </source>
</evidence>
<protein>
    <recommendedName>
        <fullName evidence="10">glycogenin glucosyltransferase</fullName>
        <ecNumber evidence="10">2.4.1.186</ecNumber>
    </recommendedName>
</protein>
<keyword evidence="17" id="KW-1185">Reference proteome</keyword>
<evidence type="ECO:0000313" key="17">
    <source>
        <dbReference type="Proteomes" id="UP000662931"/>
    </source>
</evidence>
<reference evidence="16" key="1">
    <citation type="submission" date="2020-10" db="EMBL/GenBank/DDBJ databases">
        <authorList>
            <person name="Roach M.J.R."/>
        </authorList>
    </citation>
    <scope>NUCLEOTIDE SEQUENCE</scope>
    <source>
        <strain evidence="16">CBS 1945</strain>
    </source>
</reference>
<feature type="compositionally biased region" description="Polar residues" evidence="14">
    <location>
        <begin position="297"/>
        <end position="306"/>
    </location>
</feature>
<organism evidence="16 17">
    <name type="scientific">Eeniella nana</name>
    <name type="common">Yeast</name>
    <name type="synonym">Brettanomyces nanus</name>
    <dbReference type="NCBI Taxonomy" id="13502"/>
    <lineage>
        <taxon>Eukaryota</taxon>
        <taxon>Fungi</taxon>
        <taxon>Dikarya</taxon>
        <taxon>Ascomycota</taxon>
        <taxon>Saccharomycotina</taxon>
        <taxon>Pichiomycetes</taxon>
        <taxon>Pichiales</taxon>
        <taxon>Pichiaceae</taxon>
        <taxon>Brettanomyces</taxon>
    </lineage>
</organism>
<comment type="function">
    <text evidence="13">Self-glucosylating initiator of glycogen synthesis. It catalyzes the formation of a short alpha (1,4)-glucosyl chain covalently attached via a glucose 1-O-tyrosyl linkage to internal tyrosine residues and these chains act as primers for the elongation reaction catalyzed by glycogen synthase.</text>
</comment>
<keyword evidence="5" id="KW-0479">Metal-binding</keyword>
<sequence length="569" mass="65182">MGHAYAYTTLLLTSSYLPGTLALCQSLRNSGSIIPIVLLYSKGNVKPEIVQRLTDSGLFSQMLNVDNDIIVSRNRYELVNLLKRSELDKTLTKLNCWRLISYEKIIYLDSDTLVVRNIDHLFDLHIDSSQIYAAPDCGWPDCFNSGVFLFKPDLETFRQLKEFSETADSFDGSDQGLLNEFFNLSGPQNYHWSRLSFSYNCTLNTNYEYVPALIRFHNDIRIVHFIGSLKPWNNRISSYDSKLFKLDLYGTGVLKNFQQLWWDCYDSVVVGDINSVKLLELSGNLQPRPSLEPPKSESASQNLINQQKDHSQTESSPQKGGASEINFPTYYYKQADYQKPLEDQSAKGEAWRLDEPRFNFPTDTTDSIPPASEITSNSKTTTINFKSPAEADVTAHDYTQDYVKDHPIFPWEKEVSRSSATRVFYNSPAYKPPAYTISMYKEKKTLSSPSYTQNPDNSPKERFVGFDDGDELEHYLEAVEKLPSVQNEDEVEEDEARIENEEDERIATNPEMAKVEKDLDDDDLKDAILEENHQDQYLKDSEQREEANKQVDAVIEDLTDKVSAQLQIQ</sequence>
<dbReference type="FunFam" id="3.90.550.10:FF:000092">
    <property type="entry name" value="Glycogenin 2"/>
    <property type="match status" value="1"/>
</dbReference>
<feature type="region of interest" description="Disordered" evidence="14">
    <location>
        <begin position="483"/>
        <end position="525"/>
    </location>
</feature>
<dbReference type="GO" id="GO:0005978">
    <property type="term" value="P:glycogen biosynthetic process"/>
    <property type="evidence" value="ECO:0007669"/>
    <property type="project" value="UniProtKB-KW"/>
</dbReference>
<comment type="catalytic activity">
    <reaction evidence="12">
        <text>L-tyrosyl-[glycogenin] + UDP-alpha-D-glucose = alpha-D-glucosyl-L-tyrosyl-[glycogenin] + UDP + H(+)</text>
        <dbReference type="Rhea" id="RHEA:23360"/>
        <dbReference type="Rhea" id="RHEA-COMP:14604"/>
        <dbReference type="Rhea" id="RHEA-COMP:14605"/>
        <dbReference type="ChEBI" id="CHEBI:15378"/>
        <dbReference type="ChEBI" id="CHEBI:46858"/>
        <dbReference type="ChEBI" id="CHEBI:58223"/>
        <dbReference type="ChEBI" id="CHEBI:58885"/>
        <dbReference type="ChEBI" id="CHEBI:140573"/>
        <dbReference type="EC" id="2.4.1.186"/>
    </reaction>
</comment>
<keyword evidence="8" id="KW-0464">Manganese</keyword>
<dbReference type="KEGG" id="bnn:FOA43_003103"/>
<evidence type="ECO:0000256" key="11">
    <source>
        <dbReference type="ARBA" id="ARBA00050886"/>
    </source>
</evidence>